<dbReference type="AlphaFoldDB" id="A0A0S4KLX0"/>
<dbReference type="STRING" id="1715989.NITINOP_0460"/>
<evidence type="ECO:0000313" key="2">
    <source>
        <dbReference type="Proteomes" id="UP000066284"/>
    </source>
</evidence>
<protein>
    <submittedName>
        <fullName evidence="1">Uncharacterized protein</fullName>
    </submittedName>
</protein>
<sequence>MRGNVGVASLLLAKGNAPLKARREQGHKQGEEMTGVFLGSPILSSQEKLSKLPAGVSKR</sequence>
<evidence type="ECO:0000313" key="1">
    <source>
        <dbReference type="EMBL" id="CUQ65436.1"/>
    </source>
</evidence>
<dbReference type="Proteomes" id="UP000066284">
    <property type="component" value="Chromosome 1"/>
</dbReference>
<gene>
    <name evidence="1" type="ORF">NITINOP_0460</name>
</gene>
<dbReference type="EMBL" id="LN885086">
    <property type="protein sequence ID" value="CUQ65436.1"/>
    <property type="molecule type" value="Genomic_DNA"/>
</dbReference>
<proteinExistence type="predicted"/>
<name>A0A0S4KLX0_9BACT</name>
<reference evidence="2" key="1">
    <citation type="submission" date="2015-09" db="EMBL/GenBank/DDBJ databases">
        <authorList>
            <person name="Daims H."/>
        </authorList>
    </citation>
    <scope>NUCLEOTIDE SEQUENCE [LARGE SCALE GENOMIC DNA]</scope>
</reference>
<keyword evidence="2" id="KW-1185">Reference proteome</keyword>
<dbReference type="KEGG" id="nio:NITINOP_0460"/>
<organism evidence="1 2">
    <name type="scientific">Candidatus Nitrospira inopinata</name>
    <dbReference type="NCBI Taxonomy" id="1715989"/>
    <lineage>
        <taxon>Bacteria</taxon>
        <taxon>Pseudomonadati</taxon>
        <taxon>Nitrospirota</taxon>
        <taxon>Nitrospiria</taxon>
        <taxon>Nitrospirales</taxon>
        <taxon>Nitrospiraceae</taxon>
        <taxon>Nitrospira</taxon>
    </lineage>
</organism>
<accession>A0A0S4KLX0</accession>